<dbReference type="EMBL" id="JAYKXN010000004">
    <property type="protein sequence ID" value="KAK7293494.1"/>
    <property type="molecule type" value="Genomic_DNA"/>
</dbReference>
<evidence type="ECO:0000313" key="3">
    <source>
        <dbReference type="Proteomes" id="UP001359559"/>
    </source>
</evidence>
<accession>A0AAN9PDL1</accession>
<comment type="caution">
    <text evidence="2">The sequence shown here is derived from an EMBL/GenBank/DDBJ whole genome shotgun (WGS) entry which is preliminary data.</text>
</comment>
<evidence type="ECO:0000256" key="1">
    <source>
        <dbReference type="SAM" id="MobiDB-lite"/>
    </source>
</evidence>
<keyword evidence="3" id="KW-1185">Reference proteome</keyword>
<feature type="region of interest" description="Disordered" evidence="1">
    <location>
        <begin position="106"/>
        <end position="137"/>
    </location>
</feature>
<name>A0AAN9PDL1_CLITE</name>
<sequence>MSGENHGGIGLSDVPDPDGAVAGAGGKYVSMARVLDGGVNTVDVFLKGLDVGGTVEGPKLNGVILGRGEEGVTTDGVIVGRVDFAGMFVEGADVIVNEYQCAPLRERPRGTELTTVEKEGEGDDESKGSKEVFENRR</sequence>
<evidence type="ECO:0000313" key="2">
    <source>
        <dbReference type="EMBL" id="KAK7293494.1"/>
    </source>
</evidence>
<dbReference type="AlphaFoldDB" id="A0AAN9PDL1"/>
<protein>
    <submittedName>
        <fullName evidence="2">Uncharacterized protein</fullName>
    </submittedName>
</protein>
<gene>
    <name evidence="2" type="ORF">RJT34_16360</name>
</gene>
<proteinExistence type="predicted"/>
<reference evidence="2 3" key="1">
    <citation type="submission" date="2024-01" db="EMBL/GenBank/DDBJ databases">
        <title>The genomes of 5 underutilized Papilionoideae crops provide insights into root nodulation and disease resistance.</title>
        <authorList>
            <person name="Yuan L."/>
        </authorList>
    </citation>
    <scope>NUCLEOTIDE SEQUENCE [LARGE SCALE GENOMIC DNA]</scope>
    <source>
        <strain evidence="2">LY-2023</strain>
        <tissue evidence="2">Leaf</tissue>
    </source>
</reference>
<organism evidence="2 3">
    <name type="scientific">Clitoria ternatea</name>
    <name type="common">Butterfly pea</name>
    <dbReference type="NCBI Taxonomy" id="43366"/>
    <lineage>
        <taxon>Eukaryota</taxon>
        <taxon>Viridiplantae</taxon>
        <taxon>Streptophyta</taxon>
        <taxon>Embryophyta</taxon>
        <taxon>Tracheophyta</taxon>
        <taxon>Spermatophyta</taxon>
        <taxon>Magnoliopsida</taxon>
        <taxon>eudicotyledons</taxon>
        <taxon>Gunneridae</taxon>
        <taxon>Pentapetalae</taxon>
        <taxon>rosids</taxon>
        <taxon>fabids</taxon>
        <taxon>Fabales</taxon>
        <taxon>Fabaceae</taxon>
        <taxon>Papilionoideae</taxon>
        <taxon>50 kb inversion clade</taxon>
        <taxon>NPAAA clade</taxon>
        <taxon>indigoferoid/millettioid clade</taxon>
        <taxon>Phaseoleae</taxon>
        <taxon>Clitoria</taxon>
    </lineage>
</organism>
<dbReference type="Proteomes" id="UP001359559">
    <property type="component" value="Unassembled WGS sequence"/>
</dbReference>